<comment type="similarity">
    <text evidence="1">Belongs to the V-ATPase D subunit family.</text>
</comment>
<keyword evidence="2" id="KW-0813">Transport</keyword>
<dbReference type="GeneID" id="41998592"/>
<dbReference type="Gene3D" id="1.10.287.3240">
    <property type="match status" value="2"/>
</dbReference>
<comment type="caution">
    <text evidence="5">The sequence shown here is derived from an EMBL/GenBank/DDBJ whole genome shotgun (WGS) entry which is preliminary data.</text>
</comment>
<protein>
    <recommendedName>
        <fullName evidence="7">V-type proton ATPase subunit D</fullName>
    </recommendedName>
</protein>
<dbReference type="EMBL" id="QKXC01000217">
    <property type="protein sequence ID" value="RBR11169.1"/>
    <property type="molecule type" value="Genomic_DNA"/>
</dbReference>
<feature type="region of interest" description="Disordered" evidence="4">
    <location>
        <begin position="160"/>
        <end position="205"/>
    </location>
</feature>
<keyword evidence="6" id="KW-1185">Reference proteome</keyword>
<dbReference type="RefSeq" id="XP_031012638.1">
    <property type="nucleotide sequence ID" value="XM_031163296.1"/>
</dbReference>
<evidence type="ECO:0000256" key="2">
    <source>
        <dbReference type="ARBA" id="ARBA00022448"/>
    </source>
</evidence>
<evidence type="ECO:0000256" key="1">
    <source>
        <dbReference type="ARBA" id="ARBA00005850"/>
    </source>
</evidence>
<dbReference type="NCBIfam" id="TIGR00309">
    <property type="entry name" value="V_ATPase_subD"/>
    <property type="match status" value="1"/>
</dbReference>
<proteinExistence type="inferred from homology"/>
<organism evidence="5 6">
    <name type="scientific">Fusarium coffeatum</name>
    <dbReference type="NCBI Taxonomy" id="231269"/>
    <lineage>
        <taxon>Eukaryota</taxon>
        <taxon>Fungi</taxon>
        <taxon>Dikarya</taxon>
        <taxon>Ascomycota</taxon>
        <taxon>Pezizomycotina</taxon>
        <taxon>Sordariomycetes</taxon>
        <taxon>Hypocreomycetidae</taxon>
        <taxon>Hypocreales</taxon>
        <taxon>Nectriaceae</taxon>
        <taxon>Fusarium</taxon>
        <taxon>Fusarium incarnatum-equiseti species complex</taxon>
    </lineage>
</organism>
<dbReference type="Pfam" id="PF01813">
    <property type="entry name" value="ATP-synt_D"/>
    <property type="match status" value="1"/>
</dbReference>
<gene>
    <name evidence="5" type="ORF">FIESC28_09159</name>
</gene>
<evidence type="ECO:0000256" key="4">
    <source>
        <dbReference type="SAM" id="MobiDB-lite"/>
    </source>
</evidence>
<dbReference type="OrthoDB" id="7676488at2759"/>
<evidence type="ECO:0000256" key="3">
    <source>
        <dbReference type="ARBA" id="ARBA00023065"/>
    </source>
</evidence>
<evidence type="ECO:0000313" key="5">
    <source>
        <dbReference type="EMBL" id="RBR11169.1"/>
    </source>
</evidence>
<dbReference type="PANTHER" id="PTHR11671">
    <property type="entry name" value="V-TYPE ATP SYNTHASE SUBUNIT D"/>
    <property type="match status" value="1"/>
</dbReference>
<keyword evidence="3" id="KW-0406">Ion transport</keyword>
<dbReference type="InterPro" id="IPR002699">
    <property type="entry name" value="V_ATPase_D"/>
</dbReference>
<evidence type="ECO:0000313" key="6">
    <source>
        <dbReference type="Proteomes" id="UP000253153"/>
    </source>
</evidence>
<dbReference type="AlphaFoldDB" id="A0A366R216"/>
<evidence type="ECO:0008006" key="7">
    <source>
        <dbReference type="Google" id="ProtNLM"/>
    </source>
</evidence>
<dbReference type="GO" id="GO:0046961">
    <property type="term" value="F:proton-transporting ATPase activity, rotational mechanism"/>
    <property type="evidence" value="ECO:0007669"/>
    <property type="project" value="InterPro"/>
</dbReference>
<name>A0A366R216_9HYPO</name>
<reference evidence="5 6" key="1">
    <citation type="submission" date="2018-06" db="EMBL/GenBank/DDBJ databases">
        <title>Fusarium incarnatum-equiseti species complex species 28.</title>
        <authorList>
            <person name="Gardiner D.M."/>
        </authorList>
    </citation>
    <scope>NUCLEOTIDE SEQUENCE [LARGE SCALE GENOMIC DNA]</scope>
    <source>
        <strain evidence="5 6">FIESC_28</strain>
    </source>
</reference>
<accession>A0A366R216</accession>
<feature type="compositionally biased region" description="Basic and acidic residues" evidence="4">
    <location>
        <begin position="160"/>
        <end position="175"/>
    </location>
</feature>
<sequence length="205" mass="22585">MSGATDREAVFPTRQSLGIMKAKLKGAETGHSLLKRKSEALTKVRTKQDNVSGVLLPAFESYLTEGNNDFGLTGLGKGGQQVQRCRETYARAVEALVELASLQTAFVILDEVIKVEVNAIEHVIIPRTENTIKYINSELDELDREEFYRLKKVANKKQRDTAAADAEMKARREVEAAAQNGQTSQKDDVTPTDVLGAGDDEDVIF</sequence>
<dbReference type="Proteomes" id="UP000253153">
    <property type="component" value="Unassembled WGS sequence"/>
</dbReference>